<dbReference type="Pfam" id="PF17384">
    <property type="entry name" value="DUF150_C"/>
    <property type="match status" value="1"/>
</dbReference>
<dbReference type="GO" id="GO:0006412">
    <property type="term" value="P:translation"/>
    <property type="evidence" value="ECO:0007669"/>
    <property type="project" value="TreeGrafter"/>
</dbReference>
<dbReference type="EMBL" id="PDOF01000001">
    <property type="protein sequence ID" value="PYZ98048.1"/>
    <property type="molecule type" value="Genomic_DNA"/>
</dbReference>
<dbReference type="Pfam" id="PF02576">
    <property type="entry name" value="RimP_N"/>
    <property type="match status" value="1"/>
</dbReference>
<dbReference type="FunFam" id="3.30.300.70:FF:000001">
    <property type="entry name" value="Ribosome maturation factor RimP"/>
    <property type="match status" value="1"/>
</dbReference>
<feature type="domain" description="Ribosome maturation factor RimP C-terminal" evidence="5">
    <location>
        <begin position="87"/>
        <end position="154"/>
    </location>
</feature>
<organism evidence="6 7">
    <name type="scientific">Alteribacter lacisalsi</name>
    <dbReference type="NCBI Taxonomy" id="2045244"/>
    <lineage>
        <taxon>Bacteria</taxon>
        <taxon>Bacillati</taxon>
        <taxon>Bacillota</taxon>
        <taxon>Bacilli</taxon>
        <taxon>Bacillales</taxon>
        <taxon>Bacillaceae</taxon>
        <taxon>Alteribacter</taxon>
    </lineage>
</organism>
<reference evidence="6 7" key="1">
    <citation type="submission" date="2017-10" db="EMBL/GenBank/DDBJ databases">
        <title>Bacillus sp. nov., a halophilic bacterium isolated from a Yangshapao Lake.</title>
        <authorList>
            <person name="Wang H."/>
        </authorList>
    </citation>
    <scope>NUCLEOTIDE SEQUENCE [LARGE SCALE GENOMIC DNA]</scope>
    <source>
        <strain evidence="6 7">YSP-3</strain>
    </source>
</reference>
<keyword evidence="1 3" id="KW-0963">Cytoplasm</keyword>
<sequence>MAGNIKETTERIVVPILDDLGLELVDVEYVKEGKNYFLRVYIDSDKGVDLDDCAAVSEQLSEQLDNEDPINDAYYLEVSSPGAERPLKNETDLKRAVGKNVNVTTYAPVDGEKMFEGRLAGFDGDALTIEVKVKTRTRTVQVPYEKVAKARLAVII</sequence>
<dbReference type="SUPFAM" id="SSF75420">
    <property type="entry name" value="YhbC-like, N-terminal domain"/>
    <property type="match status" value="1"/>
</dbReference>
<accession>A0A2W0HWG1</accession>
<dbReference type="InterPro" id="IPR028989">
    <property type="entry name" value="RimP_N"/>
</dbReference>
<dbReference type="AlphaFoldDB" id="A0A2W0HWG1"/>
<gene>
    <name evidence="3" type="primary">rimP</name>
    <name evidence="6" type="ORF">CR205_05480</name>
</gene>
<comment type="subcellular location">
    <subcellularLocation>
        <location evidence="3">Cytoplasm</location>
    </subcellularLocation>
</comment>
<dbReference type="InterPro" id="IPR003728">
    <property type="entry name" value="Ribosome_maturation_RimP"/>
</dbReference>
<keyword evidence="7" id="KW-1185">Reference proteome</keyword>
<dbReference type="Proteomes" id="UP000248066">
    <property type="component" value="Unassembled WGS sequence"/>
</dbReference>
<dbReference type="NCBIfam" id="NF000928">
    <property type="entry name" value="PRK00092.1-2"/>
    <property type="match status" value="1"/>
</dbReference>
<name>A0A2W0HWG1_9BACI</name>
<protein>
    <recommendedName>
        <fullName evidence="3">Ribosome maturation factor RimP</fullName>
    </recommendedName>
</protein>
<dbReference type="RefSeq" id="WP_110517734.1">
    <property type="nucleotide sequence ID" value="NZ_PDOF01000001.1"/>
</dbReference>
<dbReference type="GO" id="GO:0000028">
    <property type="term" value="P:ribosomal small subunit assembly"/>
    <property type="evidence" value="ECO:0007669"/>
    <property type="project" value="TreeGrafter"/>
</dbReference>
<keyword evidence="2 3" id="KW-0690">Ribosome biogenesis</keyword>
<dbReference type="CDD" id="cd01734">
    <property type="entry name" value="YlxS_C"/>
    <property type="match status" value="1"/>
</dbReference>
<dbReference type="Gene3D" id="3.30.300.70">
    <property type="entry name" value="RimP-like superfamily, N-terminal"/>
    <property type="match status" value="1"/>
</dbReference>
<feature type="domain" description="Ribosome maturation factor RimP N-terminal" evidence="4">
    <location>
        <begin position="13"/>
        <end position="84"/>
    </location>
</feature>
<comment type="caution">
    <text evidence="6">The sequence shown here is derived from an EMBL/GenBank/DDBJ whole genome shotgun (WGS) entry which is preliminary data.</text>
</comment>
<evidence type="ECO:0000259" key="4">
    <source>
        <dbReference type="Pfam" id="PF02576"/>
    </source>
</evidence>
<comment type="function">
    <text evidence="3">Required for maturation of 30S ribosomal subunits.</text>
</comment>
<dbReference type="SUPFAM" id="SSF74942">
    <property type="entry name" value="YhbC-like, C-terminal domain"/>
    <property type="match status" value="1"/>
</dbReference>
<dbReference type="PANTHER" id="PTHR33867:SF1">
    <property type="entry name" value="RIBOSOME MATURATION FACTOR RIMP"/>
    <property type="match status" value="1"/>
</dbReference>
<evidence type="ECO:0000313" key="6">
    <source>
        <dbReference type="EMBL" id="PYZ98048.1"/>
    </source>
</evidence>
<evidence type="ECO:0000313" key="7">
    <source>
        <dbReference type="Proteomes" id="UP000248066"/>
    </source>
</evidence>
<comment type="similarity">
    <text evidence="3">Belongs to the RimP family.</text>
</comment>
<proteinExistence type="inferred from homology"/>
<dbReference type="HAMAP" id="MF_01077">
    <property type="entry name" value="RimP"/>
    <property type="match status" value="1"/>
</dbReference>
<evidence type="ECO:0000256" key="2">
    <source>
        <dbReference type="ARBA" id="ARBA00022517"/>
    </source>
</evidence>
<dbReference type="InterPro" id="IPR035956">
    <property type="entry name" value="RimP_N_sf"/>
</dbReference>
<dbReference type="PANTHER" id="PTHR33867">
    <property type="entry name" value="RIBOSOME MATURATION FACTOR RIMP"/>
    <property type="match status" value="1"/>
</dbReference>
<evidence type="ECO:0000256" key="3">
    <source>
        <dbReference type="HAMAP-Rule" id="MF_01077"/>
    </source>
</evidence>
<dbReference type="GO" id="GO:0005829">
    <property type="term" value="C:cytosol"/>
    <property type="evidence" value="ECO:0007669"/>
    <property type="project" value="TreeGrafter"/>
</dbReference>
<evidence type="ECO:0000259" key="5">
    <source>
        <dbReference type="Pfam" id="PF17384"/>
    </source>
</evidence>
<dbReference type="OrthoDB" id="9805006at2"/>
<dbReference type="InterPro" id="IPR036847">
    <property type="entry name" value="RimP_C_sf"/>
</dbReference>
<dbReference type="Gene3D" id="2.30.30.180">
    <property type="entry name" value="Ribosome maturation factor RimP, C-terminal domain"/>
    <property type="match status" value="1"/>
</dbReference>
<dbReference type="InterPro" id="IPR028998">
    <property type="entry name" value="RimP_C"/>
</dbReference>
<evidence type="ECO:0000256" key="1">
    <source>
        <dbReference type="ARBA" id="ARBA00022490"/>
    </source>
</evidence>